<dbReference type="PROSITE" id="PS51257">
    <property type="entry name" value="PROKAR_LIPOPROTEIN"/>
    <property type="match status" value="1"/>
</dbReference>
<name>A0A194RMM5_PAPMA</name>
<dbReference type="Pfam" id="PF15430">
    <property type="entry name" value="SVWC"/>
    <property type="match status" value="1"/>
</dbReference>
<protein>
    <recommendedName>
        <fullName evidence="4">Single domain-containing protein</fullName>
    </recommendedName>
</protein>
<sequence length="110" mass="12301">MVLKTLVFLMTVGLACAAVWLGEPPKKPHNLEKKEGCYIREINDVIPYGQEISPIGYCVRIECGKDLIHYASCGVVATDDPKCHITEIDLHRPYPDCCPDIKCELDNNLV</sequence>
<dbReference type="KEGG" id="pmac:106708416"/>
<dbReference type="PANTHER" id="PTHR39957:SF1">
    <property type="entry name" value="AT09846P1-RELATED"/>
    <property type="match status" value="1"/>
</dbReference>
<dbReference type="GO" id="GO:0005576">
    <property type="term" value="C:extracellular region"/>
    <property type="evidence" value="ECO:0007669"/>
    <property type="project" value="UniProtKB-SubCell"/>
</dbReference>
<evidence type="ECO:0000256" key="3">
    <source>
        <dbReference type="SAM" id="SignalP"/>
    </source>
</evidence>
<keyword evidence="6" id="KW-1185">Reference proteome</keyword>
<dbReference type="InterPro" id="IPR029277">
    <property type="entry name" value="SVWC_dom"/>
</dbReference>
<dbReference type="AlphaFoldDB" id="A0A194RMM5"/>
<dbReference type="PANTHER" id="PTHR39957">
    <property type="entry name" value="AT09846P1-RELATED"/>
    <property type="match status" value="1"/>
</dbReference>
<keyword evidence="3" id="KW-0732">Signal</keyword>
<feature type="signal peptide" evidence="3">
    <location>
        <begin position="1"/>
        <end position="17"/>
    </location>
</feature>
<gene>
    <name evidence="5" type="ORF">RR48_08742</name>
</gene>
<feature type="chain" id="PRO_5008265311" description="Single domain-containing protein" evidence="3">
    <location>
        <begin position="18"/>
        <end position="110"/>
    </location>
</feature>
<reference evidence="5 6" key="1">
    <citation type="journal article" date="2015" name="Nat. Commun.">
        <title>Outbred genome sequencing and CRISPR/Cas9 gene editing in butterflies.</title>
        <authorList>
            <person name="Li X."/>
            <person name="Fan D."/>
            <person name="Zhang W."/>
            <person name="Liu G."/>
            <person name="Zhang L."/>
            <person name="Zhao L."/>
            <person name="Fang X."/>
            <person name="Chen L."/>
            <person name="Dong Y."/>
            <person name="Chen Y."/>
            <person name="Ding Y."/>
            <person name="Zhao R."/>
            <person name="Feng M."/>
            <person name="Zhu Y."/>
            <person name="Feng Y."/>
            <person name="Jiang X."/>
            <person name="Zhu D."/>
            <person name="Xiang H."/>
            <person name="Feng X."/>
            <person name="Li S."/>
            <person name="Wang J."/>
            <person name="Zhang G."/>
            <person name="Kronforst M.R."/>
            <person name="Wang W."/>
        </authorList>
    </citation>
    <scope>NUCLEOTIDE SEQUENCE [LARGE SCALE GENOMIC DNA]</scope>
    <source>
        <strain evidence="5">Ya'a_city_454_Pm</strain>
        <tissue evidence="5">Whole body</tissue>
    </source>
</reference>
<evidence type="ECO:0000256" key="2">
    <source>
        <dbReference type="ARBA" id="ARBA00022525"/>
    </source>
</evidence>
<dbReference type="InParanoid" id="A0A194RMM5"/>
<feature type="domain" description="Single" evidence="4">
    <location>
        <begin position="37"/>
        <end position="103"/>
    </location>
</feature>
<proteinExistence type="predicted"/>
<evidence type="ECO:0000313" key="5">
    <source>
        <dbReference type="EMBL" id="KPJ17251.1"/>
    </source>
</evidence>
<evidence type="ECO:0000259" key="4">
    <source>
        <dbReference type="SMART" id="SM01318"/>
    </source>
</evidence>
<evidence type="ECO:0000256" key="1">
    <source>
        <dbReference type="ARBA" id="ARBA00004613"/>
    </source>
</evidence>
<evidence type="ECO:0000313" key="6">
    <source>
        <dbReference type="Proteomes" id="UP000053240"/>
    </source>
</evidence>
<dbReference type="FunCoup" id="A0A194RMM5">
    <property type="interactions" value="27"/>
</dbReference>
<dbReference type="Proteomes" id="UP000053240">
    <property type="component" value="Unassembled WGS sequence"/>
</dbReference>
<accession>A0A194RMM5</accession>
<dbReference type="SMART" id="SM01318">
    <property type="entry name" value="SVWC"/>
    <property type="match status" value="1"/>
</dbReference>
<dbReference type="InterPro" id="IPR053308">
    <property type="entry name" value="Vago-like"/>
</dbReference>
<organism evidence="5 6">
    <name type="scientific">Papilio machaon</name>
    <name type="common">Old World swallowtail butterfly</name>
    <dbReference type="NCBI Taxonomy" id="76193"/>
    <lineage>
        <taxon>Eukaryota</taxon>
        <taxon>Metazoa</taxon>
        <taxon>Ecdysozoa</taxon>
        <taxon>Arthropoda</taxon>
        <taxon>Hexapoda</taxon>
        <taxon>Insecta</taxon>
        <taxon>Pterygota</taxon>
        <taxon>Neoptera</taxon>
        <taxon>Endopterygota</taxon>
        <taxon>Lepidoptera</taxon>
        <taxon>Glossata</taxon>
        <taxon>Ditrysia</taxon>
        <taxon>Papilionoidea</taxon>
        <taxon>Papilionidae</taxon>
        <taxon>Papilioninae</taxon>
        <taxon>Papilio</taxon>
    </lineage>
</organism>
<dbReference type="EMBL" id="KQ460154">
    <property type="protein sequence ID" value="KPJ17251.1"/>
    <property type="molecule type" value="Genomic_DNA"/>
</dbReference>
<keyword evidence="2" id="KW-0964">Secreted</keyword>
<comment type="subcellular location">
    <subcellularLocation>
        <location evidence="1">Secreted</location>
    </subcellularLocation>
</comment>